<proteinExistence type="inferred from homology"/>
<dbReference type="PANTHER" id="PTHR32401">
    <property type="entry name" value="CONCANAVALIN A-LIKE LECTIN FAMILY PROTEIN"/>
    <property type="match status" value="1"/>
</dbReference>
<evidence type="ECO:0000256" key="2">
    <source>
        <dbReference type="ARBA" id="ARBA00022734"/>
    </source>
</evidence>
<dbReference type="InterPro" id="IPR001220">
    <property type="entry name" value="Legume_lectin_dom"/>
</dbReference>
<protein>
    <recommendedName>
        <fullName evidence="6">Legume lectin domain-containing protein</fullName>
    </recommendedName>
</protein>
<keyword evidence="8" id="KW-1185">Reference proteome</keyword>
<comment type="caution">
    <text evidence="7">The sequence shown here is derived from an EMBL/GenBank/DDBJ whole genome shotgun (WGS) entry which is preliminary data.</text>
</comment>
<dbReference type="Gene3D" id="2.60.120.200">
    <property type="match status" value="1"/>
</dbReference>
<dbReference type="GO" id="GO:0004674">
    <property type="term" value="F:protein serine/threonine kinase activity"/>
    <property type="evidence" value="ECO:0007669"/>
    <property type="project" value="UniProtKB-EC"/>
</dbReference>
<evidence type="ECO:0000259" key="6">
    <source>
        <dbReference type="Pfam" id="PF00139"/>
    </source>
</evidence>
<feature type="chain" id="PRO_5036442444" description="Legume lectin domain-containing protein" evidence="5">
    <location>
        <begin position="26"/>
        <end position="297"/>
    </location>
</feature>
<evidence type="ECO:0000256" key="4">
    <source>
        <dbReference type="ARBA" id="ARBA00048679"/>
    </source>
</evidence>
<dbReference type="OrthoDB" id="543442at2759"/>
<dbReference type="InterPro" id="IPR013320">
    <property type="entry name" value="ConA-like_dom_sf"/>
</dbReference>
<dbReference type="GO" id="GO:0030246">
    <property type="term" value="F:carbohydrate binding"/>
    <property type="evidence" value="ECO:0007669"/>
    <property type="project" value="UniProtKB-KW"/>
</dbReference>
<dbReference type="InterPro" id="IPR019825">
    <property type="entry name" value="Lectin_legB_Mn/Ca_BS"/>
</dbReference>
<dbReference type="PANTHER" id="PTHR32401:SF51">
    <property type="entry name" value="NON-SPECIFIC SERINE_THREONINE PROTEIN KINASE"/>
    <property type="match status" value="1"/>
</dbReference>
<keyword evidence="5" id="KW-0732">Signal</keyword>
<evidence type="ECO:0000256" key="3">
    <source>
        <dbReference type="ARBA" id="ARBA00047899"/>
    </source>
</evidence>
<gene>
    <name evidence="7" type="ORF">Bca52824_051519</name>
</gene>
<feature type="signal peptide" evidence="5">
    <location>
        <begin position="1"/>
        <end position="25"/>
    </location>
</feature>
<comment type="catalytic activity">
    <reaction evidence="3">
        <text>L-threonyl-[protein] + ATP = O-phospho-L-threonyl-[protein] + ADP + H(+)</text>
        <dbReference type="Rhea" id="RHEA:46608"/>
        <dbReference type="Rhea" id="RHEA-COMP:11060"/>
        <dbReference type="Rhea" id="RHEA-COMP:11605"/>
        <dbReference type="ChEBI" id="CHEBI:15378"/>
        <dbReference type="ChEBI" id="CHEBI:30013"/>
        <dbReference type="ChEBI" id="CHEBI:30616"/>
        <dbReference type="ChEBI" id="CHEBI:61977"/>
        <dbReference type="ChEBI" id="CHEBI:456216"/>
        <dbReference type="EC" id="2.7.11.1"/>
    </reaction>
</comment>
<dbReference type="Pfam" id="PF00139">
    <property type="entry name" value="Lectin_legB"/>
    <property type="match status" value="1"/>
</dbReference>
<dbReference type="InterPro" id="IPR050258">
    <property type="entry name" value="Leguminous_Lectin"/>
</dbReference>
<dbReference type="PROSITE" id="PS00307">
    <property type="entry name" value="LECTIN_LEGUME_BETA"/>
    <property type="match status" value="1"/>
</dbReference>
<comment type="catalytic activity">
    <reaction evidence="4">
        <text>L-seryl-[protein] + ATP = O-phospho-L-seryl-[protein] + ADP + H(+)</text>
        <dbReference type="Rhea" id="RHEA:17989"/>
        <dbReference type="Rhea" id="RHEA-COMP:9863"/>
        <dbReference type="Rhea" id="RHEA-COMP:11604"/>
        <dbReference type="ChEBI" id="CHEBI:15378"/>
        <dbReference type="ChEBI" id="CHEBI:29999"/>
        <dbReference type="ChEBI" id="CHEBI:30616"/>
        <dbReference type="ChEBI" id="CHEBI:83421"/>
        <dbReference type="ChEBI" id="CHEBI:456216"/>
        <dbReference type="EC" id="2.7.11.1"/>
    </reaction>
</comment>
<evidence type="ECO:0000313" key="7">
    <source>
        <dbReference type="EMBL" id="KAG2280299.1"/>
    </source>
</evidence>
<accession>A0A8X7R851</accession>
<sequence length="297" mass="32265">MSRVVGSHCMIWMIISVHVILLVLAQDGDQFEMYYFRGGNLHLDGMANTNDGPMHLTNNTVISTGHAMLKTPINFTASSPSSFTFSTEFVFAIFPLQKPPSYGQGMSFVVAPKIDLRANGTETSGLGLFNSENNNKTENHILAVELDTNQSPEAHDESDNHVGIDINSIVSVAYANASYYSKGKIKPLLLASGDRILVWIDYDGVEKLLNVTLAQVPKSTPVSPFLSSSIKPSVPLLSRSINLSEIFNETMFVGFSGSTGSTRSNQYVLAWSFKKGGKAQSLDISKIMDAPDQNSGS</sequence>
<dbReference type="EMBL" id="JAAMPC010000011">
    <property type="protein sequence ID" value="KAG2280299.1"/>
    <property type="molecule type" value="Genomic_DNA"/>
</dbReference>
<dbReference type="AlphaFoldDB" id="A0A8X7R851"/>
<dbReference type="Proteomes" id="UP000886595">
    <property type="component" value="Unassembled WGS sequence"/>
</dbReference>
<keyword evidence="2" id="KW-0430">Lectin</keyword>
<feature type="domain" description="Legume lectin" evidence="6">
    <location>
        <begin position="30"/>
        <end position="286"/>
    </location>
</feature>
<organism evidence="7 8">
    <name type="scientific">Brassica carinata</name>
    <name type="common">Ethiopian mustard</name>
    <name type="synonym">Abyssinian cabbage</name>
    <dbReference type="NCBI Taxonomy" id="52824"/>
    <lineage>
        <taxon>Eukaryota</taxon>
        <taxon>Viridiplantae</taxon>
        <taxon>Streptophyta</taxon>
        <taxon>Embryophyta</taxon>
        <taxon>Tracheophyta</taxon>
        <taxon>Spermatophyta</taxon>
        <taxon>Magnoliopsida</taxon>
        <taxon>eudicotyledons</taxon>
        <taxon>Gunneridae</taxon>
        <taxon>Pentapetalae</taxon>
        <taxon>rosids</taxon>
        <taxon>malvids</taxon>
        <taxon>Brassicales</taxon>
        <taxon>Brassicaceae</taxon>
        <taxon>Brassiceae</taxon>
        <taxon>Brassica</taxon>
    </lineage>
</organism>
<dbReference type="CDD" id="cd06899">
    <property type="entry name" value="lectin_legume_LecRK_Arcelin_ConA"/>
    <property type="match status" value="1"/>
</dbReference>
<evidence type="ECO:0000313" key="8">
    <source>
        <dbReference type="Proteomes" id="UP000886595"/>
    </source>
</evidence>
<evidence type="ECO:0000256" key="5">
    <source>
        <dbReference type="SAM" id="SignalP"/>
    </source>
</evidence>
<dbReference type="SUPFAM" id="SSF49899">
    <property type="entry name" value="Concanavalin A-like lectins/glucanases"/>
    <property type="match status" value="1"/>
</dbReference>
<evidence type="ECO:0000256" key="1">
    <source>
        <dbReference type="ARBA" id="ARBA00007606"/>
    </source>
</evidence>
<reference evidence="7 8" key="1">
    <citation type="submission" date="2020-02" db="EMBL/GenBank/DDBJ databases">
        <authorList>
            <person name="Ma Q."/>
            <person name="Huang Y."/>
            <person name="Song X."/>
            <person name="Pei D."/>
        </authorList>
    </citation>
    <scope>NUCLEOTIDE SEQUENCE [LARGE SCALE GENOMIC DNA]</scope>
    <source>
        <strain evidence="7">Sxm20200214</strain>
        <tissue evidence="7">Leaf</tissue>
    </source>
</reference>
<comment type="similarity">
    <text evidence="1">Belongs to the leguminous lectin family.</text>
</comment>
<name>A0A8X7R851_BRACI</name>